<dbReference type="Gene3D" id="3.30.230.120">
    <property type="match status" value="1"/>
</dbReference>
<dbReference type="PANTHER" id="PTHR32463:SF0">
    <property type="entry name" value="L-FUCOSE KINASE"/>
    <property type="match status" value="1"/>
</dbReference>
<evidence type="ECO:0000256" key="1">
    <source>
        <dbReference type="ARBA" id="ARBA00022679"/>
    </source>
</evidence>
<keyword evidence="1" id="KW-0808">Transferase</keyword>
<dbReference type="GO" id="GO:0050201">
    <property type="term" value="F:fucokinase activity"/>
    <property type="evidence" value="ECO:0007669"/>
    <property type="project" value="TreeGrafter"/>
</dbReference>
<evidence type="ECO:0000313" key="8">
    <source>
        <dbReference type="EMBL" id="KKN87069.1"/>
    </source>
</evidence>
<sequence>MIMSRAPMRISFAGGGSDINAFASKYGGCVVSATITRYVTVRMEQGGNQFVSYPIDETEPEYLAKLAKRLGLEVSLETRIDAPPRSGLGTSGALGVAMIGCLNTLLDRKLDRNGIIEMAYRIETEEMGIAGGKQDQYASCWGGLNLITFGYEEVTVTPLVLKPETLLTLESSLILIFIHSRRESSSRIMEHEARRVEQSDPEVLEALHRQRELAKEAANALLNNDITAFGNILDEAWQTKKKQTPLVTNDVIDAIYSVARRAGALGGKLSGAGGGGYMFLFAPGKEGDVAEALRTIGLRPENVTFDWRGLTVW</sequence>
<dbReference type="InterPro" id="IPR014606">
    <property type="entry name" value="Heptose_7-P_kinase"/>
</dbReference>
<evidence type="ECO:0000256" key="4">
    <source>
        <dbReference type="ARBA" id="ARBA00022840"/>
    </source>
</evidence>
<keyword evidence="3" id="KW-0418">Kinase</keyword>
<evidence type="ECO:0000259" key="7">
    <source>
        <dbReference type="Pfam" id="PF08544"/>
    </source>
</evidence>
<dbReference type="PRINTS" id="PR00960">
    <property type="entry name" value="LMBPPROTEIN"/>
</dbReference>
<dbReference type="SUPFAM" id="SSF54211">
    <property type="entry name" value="Ribosomal protein S5 domain 2-like"/>
    <property type="match status" value="1"/>
</dbReference>
<dbReference type="PANTHER" id="PTHR32463">
    <property type="entry name" value="L-FUCOSE KINASE"/>
    <property type="match status" value="1"/>
</dbReference>
<dbReference type="InterPro" id="IPR006204">
    <property type="entry name" value="GHMP_kinase_N_dom"/>
</dbReference>
<dbReference type="EMBL" id="LAZR01000142">
    <property type="protein sequence ID" value="KKN87069.1"/>
    <property type="molecule type" value="Genomic_DNA"/>
</dbReference>
<evidence type="ECO:0000259" key="6">
    <source>
        <dbReference type="Pfam" id="PF00288"/>
    </source>
</evidence>
<dbReference type="InterPro" id="IPR036554">
    <property type="entry name" value="GHMP_kinase_C_sf"/>
</dbReference>
<comment type="similarity">
    <text evidence="5">Belongs to the GHMP kinase family.</text>
</comment>
<dbReference type="InterPro" id="IPR052203">
    <property type="entry name" value="GHMP_Kinase-Related"/>
</dbReference>
<evidence type="ECO:0000256" key="2">
    <source>
        <dbReference type="ARBA" id="ARBA00022741"/>
    </source>
</evidence>
<dbReference type="GO" id="GO:0005524">
    <property type="term" value="F:ATP binding"/>
    <property type="evidence" value="ECO:0007669"/>
    <property type="project" value="UniProtKB-KW"/>
</dbReference>
<protein>
    <recommendedName>
        <fullName evidence="9">GHMP kinase</fullName>
    </recommendedName>
</protein>
<dbReference type="InterPro" id="IPR013750">
    <property type="entry name" value="GHMP_kinase_C_dom"/>
</dbReference>
<feature type="domain" description="GHMP kinase C-terminal" evidence="7">
    <location>
        <begin position="220"/>
        <end position="294"/>
    </location>
</feature>
<evidence type="ECO:0008006" key="9">
    <source>
        <dbReference type="Google" id="ProtNLM"/>
    </source>
</evidence>
<dbReference type="InterPro" id="IPR001174">
    <property type="entry name" value="HddA/FKP"/>
</dbReference>
<evidence type="ECO:0000256" key="3">
    <source>
        <dbReference type="ARBA" id="ARBA00022777"/>
    </source>
</evidence>
<accession>A0A0F9U633</accession>
<name>A0A0F9U633_9ZZZZ</name>
<feature type="domain" description="GHMP kinase N-terminal" evidence="6">
    <location>
        <begin position="65"/>
        <end position="143"/>
    </location>
</feature>
<keyword evidence="2" id="KW-0547">Nucleotide-binding</keyword>
<dbReference type="PIRSF" id="PIRSF036406">
    <property type="entry name" value="Hept_kin"/>
    <property type="match status" value="1"/>
</dbReference>
<dbReference type="GO" id="GO:0042352">
    <property type="term" value="P:GDP-L-fucose salvage"/>
    <property type="evidence" value="ECO:0007669"/>
    <property type="project" value="TreeGrafter"/>
</dbReference>
<dbReference type="InterPro" id="IPR020568">
    <property type="entry name" value="Ribosomal_Su5_D2-typ_SF"/>
</dbReference>
<dbReference type="Pfam" id="PF00288">
    <property type="entry name" value="GHMP_kinases_N"/>
    <property type="match status" value="1"/>
</dbReference>
<organism evidence="8">
    <name type="scientific">marine sediment metagenome</name>
    <dbReference type="NCBI Taxonomy" id="412755"/>
    <lineage>
        <taxon>unclassified sequences</taxon>
        <taxon>metagenomes</taxon>
        <taxon>ecological metagenomes</taxon>
    </lineage>
</organism>
<keyword evidence="4" id="KW-0067">ATP-binding</keyword>
<comment type="caution">
    <text evidence="8">The sequence shown here is derived from an EMBL/GenBank/DDBJ whole genome shotgun (WGS) entry which is preliminary data.</text>
</comment>
<gene>
    <name evidence="8" type="ORF">LCGC14_0263390</name>
</gene>
<reference evidence="8" key="1">
    <citation type="journal article" date="2015" name="Nature">
        <title>Complex archaea that bridge the gap between prokaryotes and eukaryotes.</title>
        <authorList>
            <person name="Spang A."/>
            <person name="Saw J.H."/>
            <person name="Jorgensen S.L."/>
            <person name="Zaremba-Niedzwiedzka K."/>
            <person name="Martijn J."/>
            <person name="Lind A.E."/>
            <person name="van Eijk R."/>
            <person name="Schleper C."/>
            <person name="Guy L."/>
            <person name="Ettema T.J."/>
        </authorList>
    </citation>
    <scope>NUCLEOTIDE SEQUENCE</scope>
</reference>
<proteinExistence type="inferred from homology"/>
<dbReference type="Pfam" id="PF08544">
    <property type="entry name" value="GHMP_kinases_C"/>
    <property type="match status" value="1"/>
</dbReference>
<dbReference type="AlphaFoldDB" id="A0A0F9U633"/>
<evidence type="ECO:0000256" key="5">
    <source>
        <dbReference type="ARBA" id="ARBA00038121"/>
    </source>
</evidence>
<dbReference type="SUPFAM" id="SSF55060">
    <property type="entry name" value="GHMP Kinase, C-terminal domain"/>
    <property type="match status" value="1"/>
</dbReference>